<evidence type="ECO:0000313" key="1">
    <source>
        <dbReference type="EMBL" id="MBT0666588.1"/>
    </source>
</evidence>
<keyword evidence="2" id="KW-1185">Reference proteome</keyword>
<gene>
    <name evidence="1" type="ORF">KI809_19945</name>
</gene>
<evidence type="ECO:0008006" key="3">
    <source>
        <dbReference type="Google" id="ProtNLM"/>
    </source>
</evidence>
<comment type="caution">
    <text evidence="1">The sequence shown here is derived from an EMBL/GenBank/DDBJ whole genome shotgun (WGS) entry which is preliminary data.</text>
</comment>
<organism evidence="1 2">
    <name type="scientific">Geoanaerobacter pelophilus</name>
    <dbReference type="NCBI Taxonomy" id="60036"/>
    <lineage>
        <taxon>Bacteria</taxon>
        <taxon>Pseudomonadati</taxon>
        <taxon>Thermodesulfobacteriota</taxon>
        <taxon>Desulfuromonadia</taxon>
        <taxon>Geobacterales</taxon>
        <taxon>Geobacteraceae</taxon>
        <taxon>Geoanaerobacter</taxon>
    </lineage>
</organism>
<dbReference type="Proteomes" id="UP000811899">
    <property type="component" value="Unassembled WGS sequence"/>
</dbReference>
<dbReference type="EMBL" id="JAHCVJ010000014">
    <property type="protein sequence ID" value="MBT0666588.1"/>
    <property type="molecule type" value="Genomic_DNA"/>
</dbReference>
<evidence type="ECO:0000313" key="2">
    <source>
        <dbReference type="Proteomes" id="UP000811899"/>
    </source>
</evidence>
<accession>A0AAW4L6H8</accession>
<name>A0AAW4L6H8_9BACT</name>
<reference evidence="1 2" key="1">
    <citation type="submission" date="2021-05" db="EMBL/GenBank/DDBJ databases">
        <title>The draft genome of Geobacter pelophilus DSM 12255.</title>
        <authorList>
            <person name="Xu Z."/>
            <person name="Masuda Y."/>
            <person name="Itoh H."/>
            <person name="Senoo K."/>
        </authorList>
    </citation>
    <scope>NUCLEOTIDE SEQUENCE [LARGE SCALE GENOMIC DNA]</scope>
    <source>
        <strain evidence="1 2">DSM 12255</strain>
    </source>
</reference>
<dbReference type="AlphaFoldDB" id="A0AAW4L6H8"/>
<proteinExistence type="predicted"/>
<protein>
    <recommendedName>
        <fullName evidence="3">DUF2007 domain-containing protein</fullName>
    </recommendedName>
</protein>
<sequence>MTRFYDVKNDYELAAVEDILEAGGVEYSVQSSKEESEIKEVLVAEEDLSYVEELLYLSKRRLFCSLAENH</sequence>